<dbReference type="EMBL" id="CAEZTM010000028">
    <property type="protein sequence ID" value="CAB4571270.1"/>
    <property type="molecule type" value="Genomic_DNA"/>
</dbReference>
<proteinExistence type="predicted"/>
<accession>A0A6J6E421</accession>
<organism evidence="1">
    <name type="scientific">freshwater metagenome</name>
    <dbReference type="NCBI Taxonomy" id="449393"/>
    <lineage>
        <taxon>unclassified sequences</taxon>
        <taxon>metagenomes</taxon>
        <taxon>ecological metagenomes</taxon>
    </lineage>
</organism>
<evidence type="ECO:0000313" key="1">
    <source>
        <dbReference type="EMBL" id="CAB4571270.1"/>
    </source>
</evidence>
<protein>
    <submittedName>
        <fullName evidence="1">Unannotated protein</fullName>
    </submittedName>
</protein>
<reference evidence="1" key="1">
    <citation type="submission" date="2020-05" db="EMBL/GenBank/DDBJ databases">
        <authorList>
            <person name="Chiriac C."/>
            <person name="Salcher M."/>
            <person name="Ghai R."/>
            <person name="Kavagutti S V."/>
        </authorList>
    </citation>
    <scope>NUCLEOTIDE SEQUENCE</scope>
</reference>
<dbReference type="AlphaFoldDB" id="A0A6J6E421"/>
<name>A0A6J6E421_9ZZZZ</name>
<gene>
    <name evidence="1" type="ORF">UFOPK1684_00733</name>
</gene>
<sequence>MSAPHVWVSMALHISKTIAASELFDKGWYRRYQMRGLTKLTNPLWHFLAVGRKHQLDPSPLFDTEHYISSNPDVRDSNLNPLFHYLEYGFGERRQPIRSVQETFDHLFPDARELSTFLTPRVPEPGLTGQGVTAPRLTVVIDQATMTRPDLTLAQVLDLSGTEAGRRSCELRVISLLADNTQLIDQLAELSLSRRVSGLDIVTAPPHRETTHYEAHEDEIFVGTSWTSAAAIRHAAKPANQWFLGAKGLEANNRKLWRRLSLGSVLAAGQTRQNEMTMAVSTGPARAGSSPTLGIIADVASSPEMYAWALTELEMVLCDKPSLVDRISIALVGDSLRPVNFLHSITALVTPRFADSGTSFTVFATDLVEEGSLARKLHAVVLQGVSDD</sequence>